<name>A0A3A4R381_9BACT</name>
<comment type="caution">
    <text evidence="2">The sequence shown here is derived from an EMBL/GenBank/DDBJ whole genome shotgun (WGS) entry which is preliminary data.</text>
</comment>
<keyword evidence="1" id="KW-0732">Signal</keyword>
<protein>
    <submittedName>
        <fullName evidence="2">Uncharacterized protein</fullName>
    </submittedName>
</protein>
<accession>A0A3A4R381</accession>
<evidence type="ECO:0000256" key="1">
    <source>
        <dbReference type="SAM" id="SignalP"/>
    </source>
</evidence>
<reference evidence="2 3" key="1">
    <citation type="journal article" date="2017" name="ISME J.">
        <title>Energy and carbon metabolisms in a deep terrestrial subsurface fluid microbial community.</title>
        <authorList>
            <person name="Momper L."/>
            <person name="Jungbluth S.P."/>
            <person name="Lee M.D."/>
            <person name="Amend J.P."/>
        </authorList>
    </citation>
    <scope>NUCLEOTIDE SEQUENCE [LARGE SCALE GENOMIC DNA]</scope>
    <source>
        <strain evidence="2">SURF_26</strain>
    </source>
</reference>
<evidence type="ECO:0000313" key="2">
    <source>
        <dbReference type="EMBL" id="RJP59103.1"/>
    </source>
</evidence>
<dbReference type="SUPFAM" id="SSF48208">
    <property type="entry name" value="Six-hairpin glycosidases"/>
    <property type="match status" value="1"/>
</dbReference>
<gene>
    <name evidence="2" type="ORF">C4541_06835</name>
</gene>
<feature type="signal peptide" evidence="1">
    <location>
        <begin position="1"/>
        <end position="27"/>
    </location>
</feature>
<organism evidence="2 3">
    <name type="scientific">Candidatus Auribacter fodinae</name>
    <dbReference type="NCBI Taxonomy" id="2093366"/>
    <lineage>
        <taxon>Bacteria</taxon>
        <taxon>Pseudomonadati</taxon>
        <taxon>Candidatus Auribacterota</taxon>
        <taxon>Candidatus Auribacteria</taxon>
        <taxon>Candidatus Auribacterales</taxon>
        <taxon>Candidatus Auribacteraceae</taxon>
        <taxon>Candidatus Auribacter</taxon>
    </lineage>
</organism>
<dbReference type="Gene3D" id="1.50.10.20">
    <property type="match status" value="1"/>
</dbReference>
<dbReference type="Proteomes" id="UP000266426">
    <property type="component" value="Unassembled WGS sequence"/>
</dbReference>
<sequence>MIIPLPSSVRSVAVVLCSFIFALNSAAQETDANRDKALEFLRGQIGPLGLIKSYVEEKDDFSYTYDNAMAALAFLSAGDTESAQKVLDPFINVLKPTSAGGFLDCYYGATGGSKGTLYAGPNAYLLQAMNLYFDTTGDERYNTIAKTLADFFVRIQDADGGIFGNPDVQWKSVENNCGIYSALYNYGKLHNDETYIENAKKIARFLIDECWADTHFFRGDDDPIIVTDTQSLGTLVLGTRFAKCLLWVENHTGTTVTLDKNTTVTGFDFNDDKDTVWTEGSLQMTLAFFTVNDLSNYTKYRAEMEKLIAPSGALYLASNSGSTGVNWTVEKWQAVAPTAWYVLVCNKDNILRIIE</sequence>
<feature type="chain" id="PRO_5017275687" evidence="1">
    <location>
        <begin position="28"/>
        <end position="355"/>
    </location>
</feature>
<evidence type="ECO:0000313" key="3">
    <source>
        <dbReference type="Proteomes" id="UP000266426"/>
    </source>
</evidence>
<dbReference type="InterPro" id="IPR008928">
    <property type="entry name" value="6-hairpin_glycosidase_sf"/>
</dbReference>
<dbReference type="AlphaFoldDB" id="A0A3A4R381"/>
<proteinExistence type="predicted"/>
<dbReference type="EMBL" id="QZJZ01000055">
    <property type="protein sequence ID" value="RJP59103.1"/>
    <property type="molecule type" value="Genomic_DNA"/>
</dbReference>
<dbReference type="GO" id="GO:0005975">
    <property type="term" value="P:carbohydrate metabolic process"/>
    <property type="evidence" value="ECO:0007669"/>
    <property type="project" value="InterPro"/>
</dbReference>